<dbReference type="PROSITE" id="PS50893">
    <property type="entry name" value="ABC_TRANSPORTER_2"/>
    <property type="match status" value="1"/>
</dbReference>
<accession>A2BMX4</accession>
<dbReference type="GO" id="GO:0016887">
    <property type="term" value="F:ATP hydrolysis activity"/>
    <property type="evidence" value="ECO:0007669"/>
    <property type="project" value="InterPro"/>
</dbReference>
<dbReference type="InterPro" id="IPR003439">
    <property type="entry name" value="ABC_transporter-like_ATP-bd"/>
</dbReference>
<evidence type="ECO:0000256" key="4">
    <source>
        <dbReference type="ARBA" id="ARBA00022840"/>
    </source>
</evidence>
<keyword evidence="3" id="KW-0547">Nucleotide-binding</keyword>
<evidence type="ECO:0000259" key="5">
    <source>
        <dbReference type="PROSITE" id="PS50893"/>
    </source>
</evidence>
<evidence type="ECO:0000256" key="3">
    <source>
        <dbReference type="ARBA" id="ARBA00022741"/>
    </source>
</evidence>
<dbReference type="HOGENOM" id="CLU_000604_1_2_2"/>
<dbReference type="EnsemblBacteria" id="ABM81335">
    <property type="protein sequence ID" value="ABM81335"/>
    <property type="gene ID" value="Hbut_1513"/>
</dbReference>
<dbReference type="SUPFAM" id="SSF52540">
    <property type="entry name" value="P-loop containing nucleoside triphosphate hydrolases"/>
    <property type="match status" value="1"/>
</dbReference>
<evidence type="ECO:0000313" key="6">
    <source>
        <dbReference type="EMBL" id="ABM81335.1"/>
    </source>
</evidence>
<reference evidence="6 7" key="1">
    <citation type="journal article" date="2007" name="Archaea">
        <title>The genome of Hyperthermus butylicus: a sulfur-reducing, peptide fermenting, neutrophilic Crenarchaeote growing up to 108 degrees C.</title>
        <authorList>
            <person name="Brugger K."/>
            <person name="Chen L."/>
            <person name="Stark M."/>
            <person name="Zibat A."/>
            <person name="Redder P."/>
            <person name="Ruepp A."/>
            <person name="Awayez M."/>
            <person name="She Q."/>
            <person name="Garrett R.A."/>
            <person name="Klenk H.P."/>
        </authorList>
    </citation>
    <scope>NUCLEOTIDE SEQUENCE [LARGE SCALE GENOMIC DNA]</scope>
    <source>
        <strain evidence="7">DSM 5456 / JCM 9403 / PLM1-5</strain>
    </source>
</reference>
<dbReference type="KEGG" id="hbu:Hbut_1513"/>
<dbReference type="SMART" id="SM00382">
    <property type="entry name" value="AAA"/>
    <property type="match status" value="1"/>
</dbReference>
<dbReference type="PANTHER" id="PTHR42711:SF5">
    <property type="entry name" value="ABC TRANSPORTER ATP-BINDING PROTEIN NATA"/>
    <property type="match status" value="1"/>
</dbReference>
<name>A2BMX4_HYPBU</name>
<dbReference type="eggNOG" id="arCOG00207">
    <property type="taxonomic scope" value="Archaea"/>
</dbReference>
<keyword evidence="7" id="KW-1185">Reference proteome</keyword>
<evidence type="ECO:0000256" key="2">
    <source>
        <dbReference type="ARBA" id="ARBA00022448"/>
    </source>
</evidence>
<dbReference type="InterPro" id="IPR050763">
    <property type="entry name" value="ABC_transporter_ATP-binding"/>
</dbReference>
<dbReference type="PANTHER" id="PTHR42711">
    <property type="entry name" value="ABC TRANSPORTER ATP-BINDING PROTEIN"/>
    <property type="match status" value="1"/>
</dbReference>
<dbReference type="OrthoDB" id="87732at2157"/>
<keyword evidence="2" id="KW-0813">Transport</keyword>
<protein>
    <submittedName>
        <fullName evidence="6">ABC transporter</fullName>
    </submittedName>
</protein>
<dbReference type="GeneID" id="4782849"/>
<dbReference type="AlphaFoldDB" id="A2BMX4"/>
<dbReference type="CDD" id="cd03230">
    <property type="entry name" value="ABC_DR_subfamily_A"/>
    <property type="match status" value="1"/>
</dbReference>
<evidence type="ECO:0000256" key="1">
    <source>
        <dbReference type="ARBA" id="ARBA00005417"/>
    </source>
</evidence>
<evidence type="ECO:0000313" key="7">
    <source>
        <dbReference type="Proteomes" id="UP000002593"/>
    </source>
</evidence>
<organism evidence="6 7">
    <name type="scientific">Hyperthermus butylicus (strain DSM 5456 / JCM 9403 / PLM1-5)</name>
    <dbReference type="NCBI Taxonomy" id="415426"/>
    <lineage>
        <taxon>Archaea</taxon>
        <taxon>Thermoproteota</taxon>
        <taxon>Thermoprotei</taxon>
        <taxon>Desulfurococcales</taxon>
        <taxon>Pyrodictiaceae</taxon>
        <taxon>Hyperthermus</taxon>
    </lineage>
</organism>
<gene>
    <name evidence="6" type="ordered locus">Hbut_1513</name>
</gene>
<dbReference type="InterPro" id="IPR003593">
    <property type="entry name" value="AAA+_ATPase"/>
</dbReference>
<dbReference type="GO" id="GO:0005524">
    <property type="term" value="F:ATP binding"/>
    <property type="evidence" value="ECO:0007669"/>
    <property type="project" value="UniProtKB-KW"/>
</dbReference>
<comment type="similarity">
    <text evidence="1">Belongs to the ABC transporter superfamily.</text>
</comment>
<dbReference type="Proteomes" id="UP000002593">
    <property type="component" value="Chromosome"/>
</dbReference>
<sequence length="216" mass="23830">MTIAYARNLWKAYRPGEWVLRGVELKVEEGELVVIVGPNGSGKTTLLRILAGLLRPSRGEVRVCGHPPWSLEAKRCRGVVMHHSFLYDELTVAENIELYARLNNASSYVSASDPIVEKLGLRARLSQLAGWLSFGWRRRGDIARALAHKPRLLLIDEPLTGLDPDAAKTLTVMLRGLADSGTAIIAATPKGEPELLGIADKVYEIREGKLLEMGKR</sequence>
<dbReference type="EMBL" id="CP000493">
    <property type="protein sequence ID" value="ABM81335.1"/>
    <property type="molecule type" value="Genomic_DNA"/>
</dbReference>
<dbReference type="Pfam" id="PF00005">
    <property type="entry name" value="ABC_tran"/>
    <property type="match status" value="1"/>
</dbReference>
<dbReference type="Gene3D" id="3.40.50.300">
    <property type="entry name" value="P-loop containing nucleotide triphosphate hydrolases"/>
    <property type="match status" value="1"/>
</dbReference>
<dbReference type="RefSeq" id="WP_011822653.1">
    <property type="nucleotide sequence ID" value="NC_008818.1"/>
</dbReference>
<feature type="domain" description="ABC transporter" evidence="5">
    <location>
        <begin position="4"/>
        <end position="216"/>
    </location>
</feature>
<dbReference type="InterPro" id="IPR027417">
    <property type="entry name" value="P-loop_NTPase"/>
</dbReference>
<dbReference type="STRING" id="415426.Hbut_1513"/>
<proteinExistence type="inferred from homology"/>
<keyword evidence="4" id="KW-0067">ATP-binding</keyword>